<dbReference type="InterPro" id="IPR055768">
    <property type="entry name" value="DUF7344"/>
</dbReference>
<dbReference type="AlphaFoldDB" id="M0AXK6"/>
<evidence type="ECO:0000259" key="1">
    <source>
        <dbReference type="Pfam" id="PF24035"/>
    </source>
</evidence>
<feature type="domain" description="DUF7344" evidence="1">
    <location>
        <begin position="12"/>
        <end position="72"/>
    </location>
</feature>
<dbReference type="Pfam" id="PF24035">
    <property type="entry name" value="DUF7344"/>
    <property type="match status" value="1"/>
</dbReference>
<keyword evidence="3" id="KW-1185">Reference proteome</keyword>
<dbReference type="EMBL" id="AOIO01000021">
    <property type="protein sequence ID" value="ELZ02713.1"/>
    <property type="molecule type" value="Genomic_DNA"/>
</dbReference>
<protein>
    <recommendedName>
        <fullName evidence="1">DUF7344 domain-containing protein</fullName>
    </recommendedName>
</protein>
<dbReference type="Proteomes" id="UP000011554">
    <property type="component" value="Unassembled WGS sequence"/>
</dbReference>
<evidence type="ECO:0000313" key="3">
    <source>
        <dbReference type="Proteomes" id="UP000011554"/>
    </source>
</evidence>
<proteinExistence type="predicted"/>
<dbReference type="Gene3D" id="1.10.10.10">
    <property type="entry name" value="Winged helix-like DNA-binding domain superfamily/Winged helix DNA-binding domain"/>
    <property type="match status" value="1"/>
</dbReference>
<gene>
    <name evidence="2" type="ORF">C481_08596</name>
</gene>
<sequence length="100" mass="11531">MGFDRIAEALGDRSRRYILVELLDHNPVGQTETVAKNDARENDDLEVQLTHTHLPKLDDMGYIVWDRDNGTIVKGPNWDEIESVVRLLSDNREQIPKNTF</sequence>
<comment type="caution">
    <text evidence="2">The sequence shown here is derived from an EMBL/GenBank/DDBJ whole genome shotgun (WGS) entry which is preliminary data.</text>
</comment>
<name>M0AXK6_NATA1</name>
<dbReference type="SUPFAM" id="SSF46785">
    <property type="entry name" value="Winged helix' DNA-binding domain"/>
    <property type="match status" value="1"/>
</dbReference>
<evidence type="ECO:0000313" key="2">
    <source>
        <dbReference type="EMBL" id="ELZ02713.1"/>
    </source>
</evidence>
<dbReference type="eggNOG" id="arCOG03828">
    <property type="taxonomic scope" value="Archaea"/>
</dbReference>
<organism evidence="2 3">
    <name type="scientific">Natrialba asiatica (strain ATCC 700177 / DSM 12278 / JCM 9576 / FERM P-10747 / NBRC 102637 / 172P1)</name>
    <dbReference type="NCBI Taxonomy" id="29540"/>
    <lineage>
        <taxon>Archaea</taxon>
        <taxon>Methanobacteriati</taxon>
        <taxon>Methanobacteriota</taxon>
        <taxon>Stenosarchaea group</taxon>
        <taxon>Halobacteria</taxon>
        <taxon>Halobacteriales</taxon>
        <taxon>Natrialbaceae</taxon>
        <taxon>Natrialba</taxon>
    </lineage>
</organism>
<dbReference type="InterPro" id="IPR036390">
    <property type="entry name" value="WH_DNA-bd_sf"/>
</dbReference>
<dbReference type="InterPro" id="IPR036388">
    <property type="entry name" value="WH-like_DNA-bd_sf"/>
</dbReference>
<accession>M0AXK6</accession>
<reference evidence="2 3" key="1">
    <citation type="journal article" date="2014" name="PLoS Genet.">
        <title>Phylogenetically driven sequencing of extremely halophilic archaea reveals strategies for static and dynamic osmo-response.</title>
        <authorList>
            <person name="Becker E.A."/>
            <person name="Seitzer P.M."/>
            <person name="Tritt A."/>
            <person name="Larsen D."/>
            <person name="Krusor M."/>
            <person name="Yao A.I."/>
            <person name="Wu D."/>
            <person name="Madern D."/>
            <person name="Eisen J.A."/>
            <person name="Darling A.E."/>
            <person name="Facciotti M.T."/>
        </authorList>
    </citation>
    <scope>NUCLEOTIDE SEQUENCE [LARGE SCALE GENOMIC DNA]</scope>
    <source>
        <strain evidence="2 3">DSM 12278</strain>
    </source>
</reference>